<dbReference type="RefSeq" id="WP_133316603.1">
    <property type="nucleotide sequence ID" value="NZ_SMTL01000003.1"/>
</dbReference>
<protein>
    <submittedName>
        <fullName evidence="2">Uncharacterized protein</fullName>
    </submittedName>
</protein>
<accession>A0A4R5UGW8</accession>
<proteinExistence type="predicted"/>
<evidence type="ECO:0000313" key="2">
    <source>
        <dbReference type="EMBL" id="TDK35181.1"/>
    </source>
</evidence>
<name>A0A4R5UGW8_9HYPH</name>
<dbReference type="AlphaFoldDB" id="A0A4R5UGW8"/>
<evidence type="ECO:0000256" key="1">
    <source>
        <dbReference type="SAM" id="MobiDB-lite"/>
    </source>
</evidence>
<dbReference type="OrthoDB" id="8403558at2"/>
<sequence length="76" mass="8395">MAEDEEFPEPEAGKRGQSRGERARQAAAAREEQRRAKAAAKLRENLMRRKSQARARRAGEADDSQGLPAAKTDESS</sequence>
<keyword evidence="3" id="KW-1185">Reference proteome</keyword>
<feature type="region of interest" description="Disordered" evidence="1">
    <location>
        <begin position="1"/>
        <end position="76"/>
    </location>
</feature>
<comment type="caution">
    <text evidence="2">The sequence shown here is derived from an EMBL/GenBank/DDBJ whole genome shotgun (WGS) entry which is preliminary data.</text>
</comment>
<reference evidence="2 3" key="1">
    <citation type="submission" date="2019-03" db="EMBL/GenBank/DDBJ databases">
        <title>Rhizobium sp. nov., an bacterium isolated from biocrust in Mu Us Desert.</title>
        <authorList>
            <person name="Lixiong L."/>
        </authorList>
    </citation>
    <scope>NUCLEOTIDE SEQUENCE [LARGE SCALE GENOMIC DNA]</scope>
    <source>
        <strain evidence="2 3">SPY-1</strain>
    </source>
</reference>
<organism evidence="2 3">
    <name type="scientific">Rhizobium deserti</name>
    <dbReference type="NCBI Taxonomy" id="2547961"/>
    <lineage>
        <taxon>Bacteria</taxon>
        <taxon>Pseudomonadati</taxon>
        <taxon>Pseudomonadota</taxon>
        <taxon>Alphaproteobacteria</taxon>
        <taxon>Hyphomicrobiales</taxon>
        <taxon>Rhizobiaceae</taxon>
        <taxon>Rhizobium/Agrobacterium group</taxon>
        <taxon>Rhizobium</taxon>
    </lineage>
</organism>
<feature type="compositionally biased region" description="Basic and acidic residues" evidence="1">
    <location>
        <begin position="11"/>
        <end position="47"/>
    </location>
</feature>
<dbReference type="Proteomes" id="UP000295238">
    <property type="component" value="Unassembled WGS sequence"/>
</dbReference>
<evidence type="ECO:0000313" key="3">
    <source>
        <dbReference type="Proteomes" id="UP000295238"/>
    </source>
</evidence>
<dbReference type="EMBL" id="SMTL01000003">
    <property type="protein sequence ID" value="TDK35181.1"/>
    <property type="molecule type" value="Genomic_DNA"/>
</dbReference>
<gene>
    <name evidence="2" type="ORF">E2F50_13030</name>
</gene>